<accession>A0A9D1JH92</accession>
<protein>
    <submittedName>
        <fullName evidence="2">Uncharacterized protein</fullName>
    </submittedName>
</protein>
<proteinExistence type="predicted"/>
<reference evidence="2" key="2">
    <citation type="journal article" date="2021" name="PeerJ">
        <title>Extensive microbial diversity within the chicken gut microbiome revealed by metagenomics and culture.</title>
        <authorList>
            <person name="Gilroy R."/>
            <person name="Ravi A."/>
            <person name="Getino M."/>
            <person name="Pursley I."/>
            <person name="Horton D.L."/>
            <person name="Alikhan N.F."/>
            <person name="Baker D."/>
            <person name="Gharbi K."/>
            <person name="Hall N."/>
            <person name="Watson M."/>
            <person name="Adriaenssens E.M."/>
            <person name="Foster-Nyarko E."/>
            <person name="Jarju S."/>
            <person name="Secka A."/>
            <person name="Antonio M."/>
            <person name="Oren A."/>
            <person name="Chaudhuri R.R."/>
            <person name="La Ragione R."/>
            <person name="Hildebrand F."/>
            <person name="Pallen M.J."/>
        </authorList>
    </citation>
    <scope>NUCLEOTIDE SEQUENCE</scope>
    <source>
        <strain evidence="2">CHK157-1446</strain>
    </source>
</reference>
<dbReference type="Proteomes" id="UP000823982">
    <property type="component" value="Unassembled WGS sequence"/>
</dbReference>
<evidence type="ECO:0000313" key="3">
    <source>
        <dbReference type="Proteomes" id="UP000823982"/>
    </source>
</evidence>
<keyword evidence="1" id="KW-0812">Transmembrane</keyword>
<feature type="transmembrane region" description="Helical" evidence="1">
    <location>
        <begin position="45"/>
        <end position="68"/>
    </location>
</feature>
<gene>
    <name evidence="2" type="ORF">IAD01_01290</name>
</gene>
<name>A0A9D1JH92_9FIRM</name>
<comment type="caution">
    <text evidence="2">The sequence shown here is derived from an EMBL/GenBank/DDBJ whole genome shotgun (WGS) entry which is preliminary data.</text>
</comment>
<feature type="transmembrane region" description="Helical" evidence="1">
    <location>
        <begin position="12"/>
        <end position="33"/>
    </location>
</feature>
<dbReference type="AlphaFoldDB" id="A0A9D1JH92"/>
<evidence type="ECO:0000313" key="2">
    <source>
        <dbReference type="EMBL" id="HIS24028.1"/>
    </source>
</evidence>
<sequence length="102" mass="10662">MLALISMLGLWITIGFLVLPAILIFALQLWLCFKIGKFVLKFVPILAAVALCILVALCAGTGFLSFLAGGVVGLVALLFAGAVITASIVGWAVYAIIKVIRG</sequence>
<keyword evidence="1" id="KW-0472">Membrane</keyword>
<evidence type="ECO:0000256" key="1">
    <source>
        <dbReference type="SAM" id="Phobius"/>
    </source>
</evidence>
<dbReference type="EMBL" id="DVIR01000011">
    <property type="protein sequence ID" value="HIS24028.1"/>
    <property type="molecule type" value="Genomic_DNA"/>
</dbReference>
<organism evidence="2 3">
    <name type="scientific">Candidatus Faeciplasma gallinarum</name>
    <dbReference type="NCBI Taxonomy" id="2840799"/>
    <lineage>
        <taxon>Bacteria</taxon>
        <taxon>Bacillati</taxon>
        <taxon>Bacillota</taxon>
        <taxon>Clostridia</taxon>
        <taxon>Eubacteriales</taxon>
        <taxon>Oscillospiraceae</taxon>
        <taxon>Oscillospiraceae incertae sedis</taxon>
        <taxon>Candidatus Faeciplasma</taxon>
    </lineage>
</organism>
<feature type="transmembrane region" description="Helical" evidence="1">
    <location>
        <begin position="74"/>
        <end position="97"/>
    </location>
</feature>
<reference evidence="2" key="1">
    <citation type="submission" date="2020-10" db="EMBL/GenBank/DDBJ databases">
        <authorList>
            <person name="Gilroy R."/>
        </authorList>
    </citation>
    <scope>NUCLEOTIDE SEQUENCE</scope>
    <source>
        <strain evidence="2">CHK157-1446</strain>
    </source>
</reference>
<keyword evidence="1" id="KW-1133">Transmembrane helix</keyword>